<name>A0A7J7P4V7_9MAGN</name>
<dbReference type="AlphaFoldDB" id="A0A7J7P4V7"/>
<gene>
    <name evidence="2" type="ORF">GIB67_033740</name>
</gene>
<evidence type="ECO:0000313" key="3">
    <source>
        <dbReference type="Proteomes" id="UP000541444"/>
    </source>
</evidence>
<keyword evidence="3" id="KW-1185">Reference proteome</keyword>
<dbReference type="Proteomes" id="UP000541444">
    <property type="component" value="Unassembled WGS sequence"/>
</dbReference>
<sequence>MSKLNGKKYNEDARMDEKEKKISELMSELDDANQRCEVYRANLLTVLKDMEDQKFKISVKVENVRLGLRE</sequence>
<proteinExistence type="predicted"/>
<accession>A0A7J7P4V7</accession>
<organism evidence="2 3">
    <name type="scientific">Kingdonia uniflora</name>
    <dbReference type="NCBI Taxonomy" id="39325"/>
    <lineage>
        <taxon>Eukaryota</taxon>
        <taxon>Viridiplantae</taxon>
        <taxon>Streptophyta</taxon>
        <taxon>Embryophyta</taxon>
        <taxon>Tracheophyta</taxon>
        <taxon>Spermatophyta</taxon>
        <taxon>Magnoliopsida</taxon>
        <taxon>Ranunculales</taxon>
        <taxon>Circaeasteraceae</taxon>
        <taxon>Kingdonia</taxon>
    </lineage>
</organism>
<dbReference type="OrthoDB" id="1927586at2759"/>
<evidence type="ECO:0000313" key="2">
    <source>
        <dbReference type="EMBL" id="KAF6174208.1"/>
    </source>
</evidence>
<comment type="caution">
    <text evidence="2">The sequence shown here is derived from an EMBL/GenBank/DDBJ whole genome shotgun (WGS) entry which is preliminary data.</text>
</comment>
<evidence type="ECO:0000256" key="1">
    <source>
        <dbReference type="SAM" id="Coils"/>
    </source>
</evidence>
<feature type="coiled-coil region" evidence="1">
    <location>
        <begin position="15"/>
        <end position="42"/>
    </location>
</feature>
<dbReference type="EMBL" id="JACGCM010000287">
    <property type="protein sequence ID" value="KAF6174208.1"/>
    <property type="molecule type" value="Genomic_DNA"/>
</dbReference>
<protein>
    <submittedName>
        <fullName evidence="2">Uncharacterized protein</fullName>
    </submittedName>
</protein>
<keyword evidence="1" id="KW-0175">Coiled coil</keyword>
<reference evidence="2 3" key="1">
    <citation type="journal article" date="2020" name="IScience">
        <title>Genome Sequencing of the Endangered Kingdonia uniflora (Circaeasteraceae, Ranunculales) Reveals Potential Mechanisms of Evolutionary Specialization.</title>
        <authorList>
            <person name="Sun Y."/>
            <person name="Deng T."/>
            <person name="Zhang A."/>
            <person name="Moore M.J."/>
            <person name="Landis J.B."/>
            <person name="Lin N."/>
            <person name="Zhang H."/>
            <person name="Zhang X."/>
            <person name="Huang J."/>
            <person name="Zhang X."/>
            <person name="Sun H."/>
            <person name="Wang H."/>
        </authorList>
    </citation>
    <scope>NUCLEOTIDE SEQUENCE [LARGE SCALE GENOMIC DNA]</scope>
    <source>
        <strain evidence="2">TB1705</strain>
        <tissue evidence="2">Leaf</tissue>
    </source>
</reference>